<keyword evidence="2" id="KW-1185">Reference proteome</keyword>
<sequence length="73" mass="7882">MATVDISTIVSLAFTEINLVLANMLHSLGVQPGLAHSFALPKIISVLAYFHTDKFEKESKYDLAGGKPSTMMA</sequence>
<reference evidence="1" key="1">
    <citation type="submission" date="2022-04" db="EMBL/GenBank/DDBJ databases">
        <title>Genome of the entomopathogenic fungus Entomophthora muscae.</title>
        <authorList>
            <person name="Elya C."/>
            <person name="Lovett B.R."/>
            <person name="Lee E."/>
            <person name="Macias A.M."/>
            <person name="Hajek A.E."/>
            <person name="De Bivort B.L."/>
            <person name="Kasson M.T."/>
            <person name="De Fine Licht H.H."/>
            <person name="Stajich J.E."/>
        </authorList>
    </citation>
    <scope>NUCLEOTIDE SEQUENCE</scope>
    <source>
        <strain evidence="1">Berkeley</strain>
    </source>
</reference>
<gene>
    <name evidence="1" type="ORF">DSO57_1037081</name>
</gene>
<dbReference type="Proteomes" id="UP001165960">
    <property type="component" value="Unassembled WGS sequence"/>
</dbReference>
<protein>
    <submittedName>
        <fullName evidence="1">Uncharacterized protein</fullName>
    </submittedName>
</protein>
<proteinExistence type="predicted"/>
<name>A0ACC2SNZ1_9FUNG</name>
<dbReference type="EMBL" id="QTSX02004643">
    <property type="protein sequence ID" value="KAJ9063797.1"/>
    <property type="molecule type" value="Genomic_DNA"/>
</dbReference>
<organism evidence="1 2">
    <name type="scientific">Entomophthora muscae</name>
    <dbReference type="NCBI Taxonomy" id="34485"/>
    <lineage>
        <taxon>Eukaryota</taxon>
        <taxon>Fungi</taxon>
        <taxon>Fungi incertae sedis</taxon>
        <taxon>Zoopagomycota</taxon>
        <taxon>Entomophthoromycotina</taxon>
        <taxon>Entomophthoromycetes</taxon>
        <taxon>Entomophthorales</taxon>
        <taxon>Entomophthoraceae</taxon>
        <taxon>Entomophthora</taxon>
    </lineage>
</organism>
<comment type="caution">
    <text evidence="1">The sequence shown here is derived from an EMBL/GenBank/DDBJ whole genome shotgun (WGS) entry which is preliminary data.</text>
</comment>
<accession>A0ACC2SNZ1</accession>
<evidence type="ECO:0000313" key="1">
    <source>
        <dbReference type="EMBL" id="KAJ9063797.1"/>
    </source>
</evidence>
<evidence type="ECO:0000313" key="2">
    <source>
        <dbReference type="Proteomes" id="UP001165960"/>
    </source>
</evidence>